<evidence type="ECO:0008006" key="4">
    <source>
        <dbReference type="Google" id="ProtNLM"/>
    </source>
</evidence>
<evidence type="ECO:0000313" key="3">
    <source>
        <dbReference type="Proteomes" id="UP001589683"/>
    </source>
</evidence>
<dbReference type="Proteomes" id="UP001589683">
    <property type="component" value="Unassembled WGS sequence"/>
</dbReference>
<organism evidence="2 3">
    <name type="scientific">Pseudohalocynthiibacter aestuariivivens</name>
    <dbReference type="NCBI Taxonomy" id="1591409"/>
    <lineage>
        <taxon>Bacteria</taxon>
        <taxon>Pseudomonadati</taxon>
        <taxon>Pseudomonadota</taxon>
        <taxon>Alphaproteobacteria</taxon>
        <taxon>Rhodobacterales</taxon>
        <taxon>Paracoccaceae</taxon>
        <taxon>Pseudohalocynthiibacter</taxon>
    </lineage>
</organism>
<feature type="region of interest" description="Disordered" evidence="1">
    <location>
        <begin position="121"/>
        <end position="141"/>
    </location>
</feature>
<dbReference type="RefSeq" id="WP_213891388.1">
    <property type="nucleotide sequence ID" value="NZ_JAGFNU010000025.1"/>
</dbReference>
<accession>A0ABV5JIA7</accession>
<dbReference type="EMBL" id="JBHMEA010000040">
    <property type="protein sequence ID" value="MFB9232591.1"/>
    <property type="molecule type" value="Genomic_DNA"/>
</dbReference>
<name>A0ABV5JIA7_9RHOB</name>
<feature type="compositionally biased region" description="Basic residues" evidence="1">
    <location>
        <begin position="121"/>
        <end position="134"/>
    </location>
</feature>
<evidence type="ECO:0000313" key="2">
    <source>
        <dbReference type="EMBL" id="MFB9232591.1"/>
    </source>
</evidence>
<reference evidence="2 3" key="1">
    <citation type="submission" date="2024-09" db="EMBL/GenBank/DDBJ databases">
        <authorList>
            <person name="Sun Q."/>
            <person name="Mori K."/>
        </authorList>
    </citation>
    <scope>NUCLEOTIDE SEQUENCE [LARGE SCALE GENOMIC DNA]</scope>
    <source>
        <strain evidence="2 3">CECT 8726</strain>
    </source>
</reference>
<protein>
    <recommendedName>
        <fullName evidence="4">Helix-turn-helix domain-containing protein</fullName>
    </recommendedName>
</protein>
<evidence type="ECO:0000256" key="1">
    <source>
        <dbReference type="SAM" id="MobiDB-lite"/>
    </source>
</evidence>
<proteinExistence type="predicted"/>
<gene>
    <name evidence="2" type="ORF">ACFFUT_12420</name>
</gene>
<sequence length="191" mass="21693">MDVITAEERRLIEAAIATKGITRCEPGKSAFEQVWCPDTKRIVYKNDVKSNFNGSGKSQKKTKKLSPRHVEVAQRRDRVRKANEQGLTVRGIMQKLSLSDQAVRDDLKNMGLKCNRLQLISKRKPRKPKSKATRSKTNDVTEKRKRIVRLIKAGKSLRDVCEIMGMHVEMATTQFRRLGLSLAAFNEEKGG</sequence>
<keyword evidence="3" id="KW-1185">Reference proteome</keyword>
<comment type="caution">
    <text evidence="2">The sequence shown here is derived from an EMBL/GenBank/DDBJ whole genome shotgun (WGS) entry which is preliminary data.</text>
</comment>